<sequence length="179" mass="19613">MMPGRAAFVLMIVQGVLVAPSFAEQTCDTSRYPLSSPTERFSDNGDGTVTDEVAQLMWMRCSTGQSWSGSTCVGEAAVYDWPGAQELAATTNASGVRFFNDWRVPQLRDLAMIAERQCENPRINLAVFPSTPPSLFWTASLRPGEGFEDHAYALSFGPEGVQHVAKTERHAVRLVRTAP</sequence>
<evidence type="ECO:0000313" key="3">
    <source>
        <dbReference type="EMBL" id="RKT47270.1"/>
    </source>
</evidence>
<protein>
    <submittedName>
        <fullName evidence="3">Uncharacterized protein DUF1566</fullName>
    </submittedName>
</protein>
<dbReference type="RefSeq" id="WP_211335144.1">
    <property type="nucleotide sequence ID" value="NZ_RBXL01000001.1"/>
</dbReference>
<dbReference type="Proteomes" id="UP000274556">
    <property type="component" value="Unassembled WGS sequence"/>
</dbReference>
<proteinExistence type="predicted"/>
<evidence type="ECO:0000256" key="1">
    <source>
        <dbReference type="SAM" id="SignalP"/>
    </source>
</evidence>
<dbReference type="Pfam" id="PF07603">
    <property type="entry name" value="Lcl_C"/>
    <property type="match status" value="1"/>
</dbReference>
<evidence type="ECO:0000259" key="2">
    <source>
        <dbReference type="Pfam" id="PF07603"/>
    </source>
</evidence>
<reference evidence="3 4" key="1">
    <citation type="submission" date="2018-10" db="EMBL/GenBank/DDBJ databases">
        <title>Genomic Encyclopedia of Archaeal and Bacterial Type Strains, Phase II (KMG-II): from individual species to whole genera.</title>
        <authorList>
            <person name="Goeker M."/>
        </authorList>
    </citation>
    <scope>NUCLEOTIDE SEQUENCE [LARGE SCALE GENOMIC DNA]</scope>
    <source>
        <strain evidence="3 4">DSM 235</strain>
    </source>
</reference>
<feature type="chain" id="PRO_5019801672" evidence="1">
    <location>
        <begin position="24"/>
        <end position="179"/>
    </location>
</feature>
<evidence type="ECO:0000313" key="4">
    <source>
        <dbReference type="Proteomes" id="UP000274556"/>
    </source>
</evidence>
<dbReference type="PANTHER" id="PTHR35812">
    <property type="entry name" value="LIPOPROTEIN"/>
    <property type="match status" value="1"/>
</dbReference>
<feature type="domain" description="Lcl C-terminal" evidence="2">
    <location>
        <begin position="47"/>
        <end position="176"/>
    </location>
</feature>
<accession>A0A495VEL4</accession>
<gene>
    <name evidence="3" type="ORF">BDD21_4835</name>
</gene>
<name>A0A495VEL4_9GAMM</name>
<keyword evidence="1" id="KW-0732">Signal</keyword>
<dbReference type="PANTHER" id="PTHR35812:SF1">
    <property type="entry name" value="LIPOPROTEIN"/>
    <property type="match status" value="1"/>
</dbReference>
<dbReference type="InterPro" id="IPR011460">
    <property type="entry name" value="Lcl_C"/>
</dbReference>
<dbReference type="AlphaFoldDB" id="A0A495VEL4"/>
<organism evidence="3 4">
    <name type="scientific">Thiocapsa rosea</name>
    <dbReference type="NCBI Taxonomy" id="69360"/>
    <lineage>
        <taxon>Bacteria</taxon>
        <taxon>Pseudomonadati</taxon>
        <taxon>Pseudomonadota</taxon>
        <taxon>Gammaproteobacteria</taxon>
        <taxon>Chromatiales</taxon>
        <taxon>Chromatiaceae</taxon>
        <taxon>Thiocapsa</taxon>
    </lineage>
</organism>
<dbReference type="EMBL" id="RBXL01000001">
    <property type="protein sequence ID" value="RKT47270.1"/>
    <property type="molecule type" value="Genomic_DNA"/>
</dbReference>
<feature type="signal peptide" evidence="1">
    <location>
        <begin position="1"/>
        <end position="23"/>
    </location>
</feature>
<comment type="caution">
    <text evidence="3">The sequence shown here is derived from an EMBL/GenBank/DDBJ whole genome shotgun (WGS) entry which is preliminary data.</text>
</comment>
<keyword evidence="4" id="KW-1185">Reference proteome</keyword>